<evidence type="ECO:0000256" key="1">
    <source>
        <dbReference type="ARBA" id="ARBA00022468"/>
    </source>
</evidence>
<dbReference type="Proteomes" id="UP000005207">
    <property type="component" value="Linkage group LG9"/>
</dbReference>
<dbReference type="GeneTree" id="ENSGT00940000158929"/>
<dbReference type="FunFam" id="1.10.555.10:FF:000118">
    <property type="entry name" value="Rho GTPase activating protein 28"/>
    <property type="match status" value="1"/>
</dbReference>
<dbReference type="SUPFAM" id="SSF48350">
    <property type="entry name" value="GTPase activation domain, GAP"/>
    <property type="match status" value="1"/>
</dbReference>
<dbReference type="Ensembl" id="ENSONIT00000019045.2">
    <property type="protein sequence ID" value="ENSONIP00000019028.2"/>
    <property type="gene ID" value="ENSONIG00000015121.2"/>
</dbReference>
<reference evidence="5" key="1">
    <citation type="submission" date="2012-01" db="EMBL/GenBank/DDBJ databases">
        <title>The Genome Sequence of Oreochromis niloticus (Nile Tilapia).</title>
        <authorList>
            <consortium name="Broad Institute Genome Assembly Team"/>
            <consortium name="Broad Institute Sequencing Platform"/>
            <person name="Di Palma F."/>
            <person name="Johnson J."/>
            <person name="Lander E.S."/>
            <person name="Lindblad-Toh K."/>
        </authorList>
    </citation>
    <scope>NUCLEOTIDE SEQUENCE [LARGE SCALE GENOMIC DNA]</scope>
</reference>
<evidence type="ECO:0000313" key="5">
    <source>
        <dbReference type="Proteomes" id="UP000005207"/>
    </source>
</evidence>
<feature type="region of interest" description="Disordered" evidence="2">
    <location>
        <begin position="91"/>
        <end position="115"/>
    </location>
</feature>
<dbReference type="InterPro" id="IPR000198">
    <property type="entry name" value="RhoGAP_dom"/>
</dbReference>
<dbReference type="eggNOG" id="KOG2200">
    <property type="taxonomic scope" value="Eukaryota"/>
</dbReference>
<reference evidence="4" key="3">
    <citation type="submission" date="2025-09" db="UniProtKB">
        <authorList>
            <consortium name="Ensembl"/>
        </authorList>
    </citation>
    <scope>IDENTIFICATION</scope>
</reference>
<dbReference type="Pfam" id="PF25442">
    <property type="entry name" value="Ubiquitin_RHG40_C"/>
    <property type="match status" value="1"/>
</dbReference>
<keyword evidence="1" id="KW-0343">GTPase activation</keyword>
<dbReference type="GO" id="GO:0005737">
    <property type="term" value="C:cytoplasm"/>
    <property type="evidence" value="ECO:0007669"/>
    <property type="project" value="TreeGrafter"/>
</dbReference>
<dbReference type="GO" id="GO:0005096">
    <property type="term" value="F:GTPase activator activity"/>
    <property type="evidence" value="ECO:0007669"/>
    <property type="project" value="UniProtKB-KW"/>
</dbReference>
<dbReference type="Gene3D" id="1.10.555.10">
    <property type="entry name" value="Rho GTPase activation protein"/>
    <property type="match status" value="1"/>
</dbReference>
<gene>
    <name evidence="4" type="primary">ARHGAP28</name>
</gene>
<dbReference type="Pfam" id="PF00620">
    <property type="entry name" value="RhoGAP"/>
    <property type="match status" value="1"/>
</dbReference>
<proteinExistence type="predicted"/>
<feature type="region of interest" description="Disordered" evidence="2">
    <location>
        <begin position="218"/>
        <end position="335"/>
    </location>
</feature>
<dbReference type="GO" id="GO:0051497">
    <property type="term" value="P:negative regulation of stress fiber assembly"/>
    <property type="evidence" value="ECO:0007669"/>
    <property type="project" value="TreeGrafter"/>
</dbReference>
<name>I3KD33_ORENI</name>
<feature type="compositionally biased region" description="Basic residues" evidence="2">
    <location>
        <begin position="106"/>
        <end position="115"/>
    </location>
</feature>
<evidence type="ECO:0000259" key="3">
    <source>
        <dbReference type="PROSITE" id="PS50238"/>
    </source>
</evidence>
<dbReference type="InterPro" id="IPR057323">
    <property type="entry name" value="RHG40/28/18_ubiquitin"/>
</dbReference>
<feature type="region of interest" description="Disordered" evidence="2">
    <location>
        <begin position="1"/>
        <end position="36"/>
    </location>
</feature>
<protein>
    <submittedName>
        <fullName evidence="4">Rho GTPase activating protein 28</fullName>
    </submittedName>
</protein>
<feature type="domain" description="Rho-GAP" evidence="3">
    <location>
        <begin position="437"/>
        <end position="635"/>
    </location>
</feature>
<accession>I3KD33</accession>
<dbReference type="PANTHER" id="PTHR14963">
    <property type="entry name" value="RHO GTPASE ACTIVATING PROTEIN 18,19-RELATED"/>
    <property type="match status" value="1"/>
</dbReference>
<dbReference type="PROSITE" id="PS50238">
    <property type="entry name" value="RHOGAP"/>
    <property type="match status" value="1"/>
</dbReference>
<dbReference type="STRING" id="8128.ENSONIP00000019028"/>
<feature type="compositionally biased region" description="Polar residues" evidence="2">
    <location>
        <begin position="10"/>
        <end position="24"/>
    </location>
</feature>
<dbReference type="SMART" id="SM00324">
    <property type="entry name" value="RhoGAP"/>
    <property type="match status" value="1"/>
</dbReference>
<dbReference type="PANTHER" id="PTHR14963:SF5">
    <property type="entry name" value="RHO GTPASE-ACTIVATING PROTEIN 28"/>
    <property type="match status" value="1"/>
</dbReference>
<organism evidence="4 5">
    <name type="scientific">Oreochromis niloticus</name>
    <name type="common">Nile tilapia</name>
    <name type="synonym">Tilapia nilotica</name>
    <dbReference type="NCBI Taxonomy" id="8128"/>
    <lineage>
        <taxon>Eukaryota</taxon>
        <taxon>Metazoa</taxon>
        <taxon>Chordata</taxon>
        <taxon>Craniata</taxon>
        <taxon>Vertebrata</taxon>
        <taxon>Euteleostomi</taxon>
        <taxon>Actinopterygii</taxon>
        <taxon>Neopterygii</taxon>
        <taxon>Teleostei</taxon>
        <taxon>Neoteleostei</taxon>
        <taxon>Acanthomorphata</taxon>
        <taxon>Ovalentaria</taxon>
        <taxon>Cichlomorphae</taxon>
        <taxon>Cichliformes</taxon>
        <taxon>Cichlidae</taxon>
        <taxon>African cichlids</taxon>
        <taxon>Pseudocrenilabrinae</taxon>
        <taxon>Oreochromini</taxon>
        <taxon>Oreochromis</taxon>
    </lineage>
</organism>
<dbReference type="GO" id="GO:0051056">
    <property type="term" value="P:regulation of small GTPase mediated signal transduction"/>
    <property type="evidence" value="ECO:0007669"/>
    <property type="project" value="TreeGrafter"/>
</dbReference>
<evidence type="ECO:0000256" key="2">
    <source>
        <dbReference type="SAM" id="MobiDB-lite"/>
    </source>
</evidence>
<dbReference type="InParanoid" id="I3KD33"/>
<sequence>MRLTNRDEPSQSADTRNNTETPRNGVSAHARVGVRERAKERKPVLPLWLLHCRYELDVFKFPPSQSLCSALTASLKRCCLHLPPLTPPPLTPNMLPWRPTGGKYTASRRRRMGKKKRRKMRERVWMVCQTDSRVRCHLTVWILPDLFLLEVELEEAWLTDAGLASLVTGLPLADEVPPPAEVLLSTLTHQQATTVRKRLDNYNETLKKRNRQPIRDVRDIFTEPDDPADRSVYPHSHHAEPSPSRYHTTTKTIRRNTSRVRPTLPLLAVEDRLPEHPSPPSNTDSLHHANSPGNKCSPTHVIDTNVLTHAHSPTHTDSHKYTSSPPHTRTPPVSQLMQPDWVLRDSPYSEAVAEHKMGKACWDCLRFHRDNNSELQFASISPSQGLSCAGDLSSRDLTQLSFISHIEITTFLMTLGIHNKRTRPPRCRNRDSGVFGVPLNTLLEKDRKKFPGVKVPVVFQKLLCILEQTGLLTEGILRVPASAAKVKCLRRELDRCYEGFDWSALRQVDASSLLKLFIRELPTPLLTHTHLSTYRSVLSIPSELHQVQALQLLTLLLPEANREILRALLDFLRKVVSHQDQNRMSLWNVSMVMAPNLFRRHHGNKRSIAKRDEMEEAVGGAQLIRLMIIHQDLLWTVPKFLLSQVRQMNQVSIQKQLGLSWTSRLLRKKNDKNERDQITELCEGVIRVHAPLHTKISMVIQLEEQTTAKDITSRFECENSPVQHLYEVGGNICERRLHPDCVLLDVYRVNPHCDWLIKP</sequence>
<dbReference type="GO" id="GO:0007165">
    <property type="term" value="P:signal transduction"/>
    <property type="evidence" value="ECO:0007669"/>
    <property type="project" value="InterPro"/>
</dbReference>
<dbReference type="OMA" id="WVIKPQA"/>
<feature type="compositionally biased region" description="Polar residues" evidence="2">
    <location>
        <begin position="321"/>
        <end position="335"/>
    </location>
</feature>
<dbReference type="AlphaFoldDB" id="I3KD33"/>
<dbReference type="InterPro" id="IPR008936">
    <property type="entry name" value="Rho_GTPase_activation_prot"/>
</dbReference>
<dbReference type="CDD" id="cd04391">
    <property type="entry name" value="RhoGAP_ARHGAP18"/>
    <property type="match status" value="1"/>
</dbReference>
<evidence type="ECO:0000313" key="4">
    <source>
        <dbReference type="Ensembl" id="ENSONIP00000019028.2"/>
    </source>
</evidence>
<dbReference type="GO" id="GO:0030833">
    <property type="term" value="P:regulation of actin filament polymerization"/>
    <property type="evidence" value="ECO:0007669"/>
    <property type="project" value="TreeGrafter"/>
</dbReference>
<reference evidence="4" key="2">
    <citation type="submission" date="2025-08" db="UniProtKB">
        <authorList>
            <consortium name="Ensembl"/>
        </authorList>
    </citation>
    <scope>IDENTIFICATION</scope>
</reference>
<keyword evidence="5" id="KW-1185">Reference proteome</keyword>